<dbReference type="RefSeq" id="WP_062297143.1">
    <property type="nucleotide sequence ID" value="NZ_CP012036.1"/>
</dbReference>
<sequence length="102" mass="11348">MSGIALSALEEEVLIYISGKRVYGLQVIDAIASLSEGKRPGVAGTYYPIFSRLEERGLLKSAWGDSDIAARRKYYEITKQGIEALQEKDAYRRRLASECSEA</sequence>
<evidence type="ECO:0000313" key="2">
    <source>
        <dbReference type="EMBL" id="ALF55717.1"/>
    </source>
</evidence>
<feature type="domain" description="Transcription regulator PadR N-terminal" evidence="1">
    <location>
        <begin position="13"/>
        <end position="87"/>
    </location>
</feature>
<dbReference type="EMBL" id="CP012036">
    <property type="protein sequence ID" value="ALF55717.1"/>
    <property type="molecule type" value="Genomic_DNA"/>
</dbReference>
<dbReference type="InterPro" id="IPR036388">
    <property type="entry name" value="WH-like_DNA-bd_sf"/>
</dbReference>
<dbReference type="InterPro" id="IPR005149">
    <property type="entry name" value="Tscrpt_reg_PadR_N"/>
</dbReference>
<dbReference type="PANTHER" id="PTHR33169:SF14">
    <property type="entry name" value="TRANSCRIPTIONAL REGULATOR RV3488"/>
    <property type="match status" value="1"/>
</dbReference>
<accession>A0A0M3V6M8</accession>
<organism evidence="2 3">
    <name type="scientific">Nostoc piscinale CENA21</name>
    <dbReference type="NCBI Taxonomy" id="224013"/>
    <lineage>
        <taxon>Bacteria</taxon>
        <taxon>Bacillati</taxon>
        <taxon>Cyanobacteriota</taxon>
        <taxon>Cyanophyceae</taxon>
        <taxon>Nostocales</taxon>
        <taxon>Nostocaceae</taxon>
        <taxon>Nostoc</taxon>
    </lineage>
</organism>
<dbReference type="AlphaFoldDB" id="A0A0M3V6M8"/>
<dbReference type="InterPro" id="IPR036390">
    <property type="entry name" value="WH_DNA-bd_sf"/>
</dbReference>
<dbReference type="OrthoDB" id="9808017at2"/>
<reference evidence="3" key="1">
    <citation type="submission" date="2015-07" db="EMBL/GenBank/DDBJ databases">
        <title>Genome Of Nitrogen-Fixing Cyanobacterium Nostoc piscinale CENA21 From Solimoes/Amazon River Floodplain Sediments And Comparative Genomics To Uncover Biosynthetic Natural Products Potential.</title>
        <authorList>
            <person name="Leao T.F."/>
            <person name="Leao P.N."/>
            <person name="Guimaraes P.I."/>
            <person name="de Melo A.G.C."/>
            <person name="Ramos R.T.J."/>
            <person name="Silva A."/>
            <person name="Fiore M.F."/>
            <person name="Schneider M.P.C."/>
        </authorList>
    </citation>
    <scope>NUCLEOTIDE SEQUENCE [LARGE SCALE GENOMIC DNA]</scope>
    <source>
        <strain evidence="3">CENA21</strain>
    </source>
</reference>
<dbReference type="STRING" id="224013.ACX27_27295"/>
<dbReference type="InterPro" id="IPR052509">
    <property type="entry name" value="Metal_resp_DNA-bind_regulator"/>
</dbReference>
<protein>
    <recommendedName>
        <fullName evidence="1">Transcription regulator PadR N-terminal domain-containing protein</fullName>
    </recommendedName>
</protein>
<evidence type="ECO:0000313" key="3">
    <source>
        <dbReference type="Proteomes" id="UP000062645"/>
    </source>
</evidence>
<dbReference type="Gene3D" id="1.10.10.10">
    <property type="entry name" value="Winged helix-like DNA-binding domain superfamily/Winged helix DNA-binding domain"/>
    <property type="match status" value="1"/>
</dbReference>
<dbReference type="PATRIC" id="fig|224013.5.peg.6532"/>
<proteinExistence type="predicted"/>
<gene>
    <name evidence="2" type="ORF">ACX27_27295</name>
</gene>
<dbReference type="SUPFAM" id="SSF46785">
    <property type="entry name" value="Winged helix' DNA-binding domain"/>
    <property type="match status" value="1"/>
</dbReference>
<dbReference type="PANTHER" id="PTHR33169">
    <property type="entry name" value="PADR-FAMILY TRANSCRIPTIONAL REGULATOR"/>
    <property type="match status" value="1"/>
</dbReference>
<evidence type="ECO:0000259" key="1">
    <source>
        <dbReference type="Pfam" id="PF03551"/>
    </source>
</evidence>
<name>A0A0M3V6M8_9NOSO</name>
<dbReference type="KEGG" id="npz:ACX27_27295"/>
<dbReference type="Proteomes" id="UP000062645">
    <property type="component" value="Chromosome"/>
</dbReference>
<dbReference type="Pfam" id="PF03551">
    <property type="entry name" value="PadR"/>
    <property type="match status" value="1"/>
</dbReference>
<reference evidence="2 3" key="2">
    <citation type="journal article" date="2016" name="Genome Announc.">
        <title>Draft Genome Sequence of the N2-Fixing Cyanobacterium Nostoc piscinale CENA21, Isolated from the Brazilian Amazon Floodplain.</title>
        <authorList>
            <person name="Leao T."/>
            <person name="Guimaraes P.I."/>
            <person name="de Melo A.G."/>
            <person name="Ramos R.T."/>
            <person name="Leao P.N."/>
            <person name="Silva A."/>
            <person name="Fiore M.F."/>
            <person name="Schneider M.P."/>
        </authorList>
    </citation>
    <scope>NUCLEOTIDE SEQUENCE [LARGE SCALE GENOMIC DNA]</scope>
    <source>
        <strain evidence="2 3">CENA21</strain>
    </source>
</reference>
<keyword evidence="3" id="KW-1185">Reference proteome</keyword>